<dbReference type="Pfam" id="PF00990">
    <property type="entry name" value="GGDEF"/>
    <property type="match status" value="1"/>
</dbReference>
<keyword evidence="1" id="KW-0472">Membrane</keyword>
<dbReference type="CDD" id="cd01949">
    <property type="entry name" value="GGDEF"/>
    <property type="match status" value="1"/>
</dbReference>
<dbReference type="InterPro" id="IPR001633">
    <property type="entry name" value="EAL_dom"/>
</dbReference>
<dbReference type="PANTHER" id="PTHR44757">
    <property type="entry name" value="DIGUANYLATE CYCLASE DGCP"/>
    <property type="match status" value="1"/>
</dbReference>
<dbReference type="InterPro" id="IPR052155">
    <property type="entry name" value="Biofilm_reg_signaling"/>
</dbReference>
<sequence>MEKRKFIVRSSILALGLLAYYVTCMLGMDTLSNIISPILLFISAYYIYYAYKNTYETHVSWLLLSLACLSYGIGDFVWAYYAIVLKLDPTEITMFSYLYLIPNIFIAAAVLAYFLTYFRKWNIIQLGLDFIATMTIGISLLWVIIFKDNFSTALLFDAENLAIFLYILTDFIAVSNIFIMFISVRRRKISDTLKLIIISVFLYTGADLVNSYQMLNNTYKPNSLIDVIFIFALMLFAFASVLELYKPTKHPKDIEFSLPENIGKSSKIRLLLLAPLLLLLVGSFKLNVTLLFFSIIVLHQMLSGYVQNTAVNESLLKREKSLNDSLEGKIKIRTEELIDLNSELERISREDSITGLNNRRYFMDELEKMIKNAKGNHTVVLLYMDLDRFKAINDSFGHDMGDKVLIEIANRLKSLKNNSMLLARLGGDEFVIAMDGQFEKYLIFKLAEDIIKLCNKPIIIEPYQFKVMLSIGISIYPKDAVDRNMLMKNADIAMYYAKSENSKHYAFFNSLISEKIQRNHEIELLLRKADYDKEFELYFQPQFSIPSEEIVGAEALLRWKNPRKGFISPGEFIPIAEECGAIVDIGYWVINKALDQIYHWNTKYKRQLRIGINISPKQVDSINFMENLENTIKNKKVSPCWLDVEITESSAMKSEIAMEELFNALASLGVLISIDDFGTGYSSLSYIKRFDIDRIKIAKQLIDGICDDYSDEQIIKAIIMMTKAMGLRTIAEGVEKHEQLDKLIELGCDEIQGYIFDKPLPASEFEEKYLKN</sequence>
<dbReference type="InterPro" id="IPR000160">
    <property type="entry name" value="GGDEF_dom"/>
</dbReference>
<proteinExistence type="predicted"/>
<feature type="transmembrane region" description="Helical" evidence="1">
    <location>
        <begin position="161"/>
        <end position="183"/>
    </location>
</feature>
<reference evidence="4 5" key="1">
    <citation type="journal article" date="2024" name="Int. J. Syst. Evol. Microbiol.">
        <title>Clostridium omnivorum sp. nov., isolated from anoxic soil under the treatment of reductive soil disinfestation.</title>
        <authorList>
            <person name="Ueki A."/>
            <person name="Tonouchi A."/>
            <person name="Kaku N."/>
            <person name="Honma S."/>
            <person name="Ueki K."/>
        </authorList>
    </citation>
    <scope>NUCLEOTIDE SEQUENCE [LARGE SCALE GENOMIC DNA]</scope>
    <source>
        <strain evidence="4 5">E14</strain>
    </source>
</reference>
<dbReference type="EMBL" id="BRXR01000001">
    <property type="protein sequence ID" value="GLC29526.1"/>
    <property type="molecule type" value="Genomic_DNA"/>
</dbReference>
<accession>A0ABQ5N2Y9</accession>
<feature type="transmembrane region" description="Helical" evidence="1">
    <location>
        <begin position="270"/>
        <end position="298"/>
    </location>
</feature>
<dbReference type="CDD" id="cd01948">
    <property type="entry name" value="EAL"/>
    <property type="match status" value="1"/>
</dbReference>
<feature type="transmembrane region" description="Helical" evidence="1">
    <location>
        <begin position="95"/>
        <end position="114"/>
    </location>
</feature>
<dbReference type="NCBIfam" id="TIGR00254">
    <property type="entry name" value="GGDEF"/>
    <property type="match status" value="1"/>
</dbReference>
<name>A0ABQ5N2Y9_9CLOT</name>
<evidence type="ECO:0000256" key="1">
    <source>
        <dbReference type="SAM" id="Phobius"/>
    </source>
</evidence>
<dbReference type="Gene3D" id="3.20.20.450">
    <property type="entry name" value="EAL domain"/>
    <property type="match status" value="1"/>
</dbReference>
<gene>
    <name evidence="4" type="ORF">bsdE14_09360</name>
</gene>
<dbReference type="SUPFAM" id="SSF141868">
    <property type="entry name" value="EAL domain-like"/>
    <property type="match status" value="1"/>
</dbReference>
<dbReference type="PROSITE" id="PS50887">
    <property type="entry name" value="GGDEF"/>
    <property type="match status" value="1"/>
</dbReference>
<dbReference type="SUPFAM" id="SSF55073">
    <property type="entry name" value="Nucleotide cyclase"/>
    <property type="match status" value="1"/>
</dbReference>
<dbReference type="InterPro" id="IPR035919">
    <property type="entry name" value="EAL_sf"/>
</dbReference>
<feature type="transmembrane region" description="Helical" evidence="1">
    <location>
        <begin position="63"/>
        <end position="83"/>
    </location>
</feature>
<comment type="caution">
    <text evidence="4">The sequence shown here is derived from an EMBL/GenBank/DDBJ whole genome shotgun (WGS) entry which is preliminary data.</text>
</comment>
<feature type="domain" description="GGDEF" evidence="3">
    <location>
        <begin position="377"/>
        <end position="510"/>
    </location>
</feature>
<dbReference type="RefSeq" id="WP_264848818.1">
    <property type="nucleotide sequence ID" value="NZ_BRXR01000001.1"/>
</dbReference>
<feature type="transmembrane region" description="Helical" evidence="1">
    <location>
        <begin position="34"/>
        <end position="51"/>
    </location>
</feature>
<feature type="transmembrane region" description="Helical" evidence="1">
    <location>
        <begin position="195"/>
        <end position="215"/>
    </location>
</feature>
<evidence type="ECO:0000259" key="3">
    <source>
        <dbReference type="PROSITE" id="PS50887"/>
    </source>
</evidence>
<organism evidence="4 5">
    <name type="scientific">Clostridium omnivorum</name>
    <dbReference type="NCBI Taxonomy" id="1604902"/>
    <lineage>
        <taxon>Bacteria</taxon>
        <taxon>Bacillati</taxon>
        <taxon>Bacillota</taxon>
        <taxon>Clostridia</taxon>
        <taxon>Eubacteriales</taxon>
        <taxon>Clostridiaceae</taxon>
        <taxon>Clostridium</taxon>
    </lineage>
</organism>
<keyword evidence="1" id="KW-0812">Transmembrane</keyword>
<dbReference type="PROSITE" id="PS50883">
    <property type="entry name" value="EAL"/>
    <property type="match status" value="1"/>
</dbReference>
<feature type="domain" description="EAL" evidence="2">
    <location>
        <begin position="519"/>
        <end position="772"/>
    </location>
</feature>
<dbReference type="Gene3D" id="3.30.70.270">
    <property type="match status" value="1"/>
</dbReference>
<dbReference type="SMART" id="SM00267">
    <property type="entry name" value="GGDEF"/>
    <property type="match status" value="1"/>
</dbReference>
<dbReference type="InterPro" id="IPR029787">
    <property type="entry name" value="Nucleotide_cyclase"/>
</dbReference>
<keyword evidence="1" id="KW-1133">Transmembrane helix</keyword>
<feature type="transmembrane region" description="Helical" evidence="1">
    <location>
        <begin position="12"/>
        <end position="28"/>
    </location>
</feature>
<dbReference type="Proteomes" id="UP001208567">
    <property type="component" value="Unassembled WGS sequence"/>
</dbReference>
<protein>
    <submittedName>
        <fullName evidence="4">Signal transduction protein</fullName>
    </submittedName>
</protein>
<evidence type="ECO:0000313" key="4">
    <source>
        <dbReference type="EMBL" id="GLC29526.1"/>
    </source>
</evidence>
<evidence type="ECO:0000313" key="5">
    <source>
        <dbReference type="Proteomes" id="UP001208567"/>
    </source>
</evidence>
<feature type="transmembrane region" description="Helical" evidence="1">
    <location>
        <begin position="126"/>
        <end position="146"/>
    </location>
</feature>
<dbReference type="Pfam" id="PF00563">
    <property type="entry name" value="EAL"/>
    <property type="match status" value="1"/>
</dbReference>
<feature type="transmembrane region" description="Helical" evidence="1">
    <location>
        <begin position="227"/>
        <end position="245"/>
    </location>
</feature>
<evidence type="ECO:0000259" key="2">
    <source>
        <dbReference type="PROSITE" id="PS50883"/>
    </source>
</evidence>
<keyword evidence="5" id="KW-1185">Reference proteome</keyword>
<dbReference type="PANTHER" id="PTHR44757:SF2">
    <property type="entry name" value="BIOFILM ARCHITECTURE MAINTENANCE PROTEIN MBAA"/>
    <property type="match status" value="1"/>
</dbReference>
<dbReference type="InterPro" id="IPR043128">
    <property type="entry name" value="Rev_trsase/Diguanyl_cyclase"/>
</dbReference>
<dbReference type="SMART" id="SM00052">
    <property type="entry name" value="EAL"/>
    <property type="match status" value="1"/>
</dbReference>